<evidence type="ECO:0000256" key="2">
    <source>
        <dbReference type="SAM" id="Phobius"/>
    </source>
</evidence>
<feature type="transmembrane region" description="Helical" evidence="2">
    <location>
        <begin position="6"/>
        <end position="24"/>
    </location>
</feature>
<proteinExistence type="predicted"/>
<dbReference type="PATRIC" id="fig|1280947.3.peg.59"/>
<feature type="compositionally biased region" description="Basic residues" evidence="1">
    <location>
        <begin position="29"/>
        <end position="45"/>
    </location>
</feature>
<organism evidence="3 4">
    <name type="scientific">Hyphomonas chukchiensis</name>
    <dbReference type="NCBI Taxonomy" id="1280947"/>
    <lineage>
        <taxon>Bacteria</taxon>
        <taxon>Pseudomonadati</taxon>
        <taxon>Pseudomonadota</taxon>
        <taxon>Alphaproteobacteria</taxon>
        <taxon>Hyphomonadales</taxon>
        <taxon>Hyphomonadaceae</taxon>
        <taxon>Hyphomonas</taxon>
    </lineage>
</organism>
<dbReference type="Proteomes" id="UP000027190">
    <property type="component" value="Unassembled WGS sequence"/>
</dbReference>
<keyword evidence="2" id="KW-1133">Transmembrane helix</keyword>
<keyword evidence="2" id="KW-0812">Transmembrane</keyword>
<reference evidence="3 4" key="1">
    <citation type="journal article" date="2014" name="Antonie Van Leeuwenhoek">
        <title>Hyphomonas beringensis sp. nov. and Hyphomonas chukchiensis sp. nov., isolated from surface seawater of the Bering Sea and Chukchi Sea.</title>
        <authorList>
            <person name="Li C."/>
            <person name="Lai Q."/>
            <person name="Li G."/>
            <person name="Dong C."/>
            <person name="Wang J."/>
            <person name="Liao Y."/>
            <person name="Shao Z."/>
        </authorList>
    </citation>
    <scope>NUCLEOTIDE SEQUENCE [LARGE SCALE GENOMIC DNA]</scope>
    <source>
        <strain evidence="3 4">BH-BN04-4</strain>
    </source>
</reference>
<evidence type="ECO:0000256" key="1">
    <source>
        <dbReference type="SAM" id="MobiDB-lite"/>
    </source>
</evidence>
<name>A0A062USP1_9PROT</name>
<accession>A0A062USP1</accession>
<dbReference type="EMBL" id="AWFG01000001">
    <property type="protein sequence ID" value="KCZ60807.1"/>
    <property type="molecule type" value="Genomic_DNA"/>
</dbReference>
<sequence length="45" mass="5292">MLTVLFWLMIMMGCWIAIMGHPAASGQIMKRRRGSERQRRNRGPF</sequence>
<dbReference type="STRING" id="1280947.HY30_00310"/>
<keyword evidence="2" id="KW-0472">Membrane</keyword>
<keyword evidence="4" id="KW-1185">Reference proteome</keyword>
<protein>
    <submittedName>
        <fullName evidence="3">Uncharacterized protein</fullName>
    </submittedName>
</protein>
<feature type="region of interest" description="Disordered" evidence="1">
    <location>
        <begin position="26"/>
        <end position="45"/>
    </location>
</feature>
<evidence type="ECO:0000313" key="3">
    <source>
        <dbReference type="EMBL" id="KCZ60807.1"/>
    </source>
</evidence>
<dbReference type="AlphaFoldDB" id="A0A062USP1"/>
<gene>
    <name evidence="3" type="ORF">HY30_00310</name>
</gene>
<evidence type="ECO:0000313" key="4">
    <source>
        <dbReference type="Proteomes" id="UP000027190"/>
    </source>
</evidence>
<comment type="caution">
    <text evidence="3">The sequence shown here is derived from an EMBL/GenBank/DDBJ whole genome shotgun (WGS) entry which is preliminary data.</text>
</comment>